<dbReference type="EMBL" id="NFJD01000004">
    <property type="protein sequence ID" value="OUO56181.1"/>
    <property type="molecule type" value="Genomic_DNA"/>
</dbReference>
<dbReference type="Proteomes" id="UP000196368">
    <property type="component" value="Unassembled WGS sequence"/>
</dbReference>
<dbReference type="InterPro" id="IPR023210">
    <property type="entry name" value="NADP_OxRdtase_dom"/>
</dbReference>
<dbReference type="InterPro" id="IPR036812">
    <property type="entry name" value="NAD(P)_OxRdtase_dom_sf"/>
</dbReference>
<dbReference type="InterPro" id="IPR020471">
    <property type="entry name" value="AKR"/>
</dbReference>
<keyword evidence="4" id="KW-1185">Reference proteome</keyword>
<protein>
    <recommendedName>
        <fullName evidence="2">NADP-dependent oxidoreductase domain-containing protein</fullName>
    </recommendedName>
</protein>
<dbReference type="Gene3D" id="3.20.20.100">
    <property type="entry name" value="NADP-dependent oxidoreductase domain"/>
    <property type="match status" value="1"/>
</dbReference>
<keyword evidence="1" id="KW-0560">Oxidoreductase</keyword>
<dbReference type="AlphaFoldDB" id="A0A1Y4DL85"/>
<evidence type="ECO:0000259" key="2">
    <source>
        <dbReference type="Pfam" id="PF00248"/>
    </source>
</evidence>
<sequence length="305" mass="33061">MKYNRLGRTDLHVSAVGLGGWALGGATDWGATEETDARRTIFAALDAGITLFDTAPIYGESEVFLGRALKGRRPQVVLATKCGLVKNGSWTDHDLRPQTIISQLEQSLSRLQTDYIDLYQIHYPDPRVPLEEALAVLIRLREQGKIRYIGLCNAGGQEISAAAGQAVCVQNEFSLLHPQKGRAVFAACEKLHLGFIGYGTLCGGILSGKYKKEPNLRRADARNYFYKCYRGDAFASVYQTVLRVKEAAQKKGCAAASLAGAWALAHPQVSCVLTGARTVQQALQNAAAADIAVSSAELKFLEEGK</sequence>
<evidence type="ECO:0000313" key="4">
    <source>
        <dbReference type="Proteomes" id="UP000196368"/>
    </source>
</evidence>
<evidence type="ECO:0000256" key="1">
    <source>
        <dbReference type="ARBA" id="ARBA00023002"/>
    </source>
</evidence>
<name>A0A1Y4DL85_9BACT</name>
<proteinExistence type="predicted"/>
<gene>
    <name evidence="3" type="ORF">B5F75_06075</name>
</gene>
<accession>A0A1Y4DL85</accession>
<feature type="domain" description="NADP-dependent oxidoreductase" evidence="2">
    <location>
        <begin position="16"/>
        <end position="301"/>
    </location>
</feature>
<dbReference type="PRINTS" id="PR00069">
    <property type="entry name" value="ALDKETRDTASE"/>
</dbReference>
<dbReference type="SUPFAM" id="SSF51430">
    <property type="entry name" value="NAD(P)-linked oxidoreductase"/>
    <property type="match status" value="1"/>
</dbReference>
<dbReference type="GO" id="GO:0016491">
    <property type="term" value="F:oxidoreductase activity"/>
    <property type="evidence" value="ECO:0007669"/>
    <property type="project" value="UniProtKB-KW"/>
</dbReference>
<dbReference type="PANTHER" id="PTHR43364:SF4">
    <property type="entry name" value="NAD(P)-LINKED OXIDOREDUCTASE SUPERFAMILY PROTEIN"/>
    <property type="match status" value="1"/>
</dbReference>
<evidence type="ECO:0000313" key="3">
    <source>
        <dbReference type="EMBL" id="OUO56181.1"/>
    </source>
</evidence>
<dbReference type="Pfam" id="PF00248">
    <property type="entry name" value="Aldo_ket_red"/>
    <property type="match status" value="1"/>
</dbReference>
<comment type="caution">
    <text evidence="3">The sequence shown here is derived from an EMBL/GenBank/DDBJ whole genome shotgun (WGS) entry which is preliminary data.</text>
</comment>
<dbReference type="RefSeq" id="WP_087289004.1">
    <property type="nucleotide sequence ID" value="NZ_NFJD01000004.1"/>
</dbReference>
<dbReference type="InterPro" id="IPR050523">
    <property type="entry name" value="AKR_Detox_Biosynth"/>
</dbReference>
<dbReference type="GO" id="GO:0005829">
    <property type="term" value="C:cytosol"/>
    <property type="evidence" value="ECO:0007669"/>
    <property type="project" value="TreeGrafter"/>
</dbReference>
<dbReference type="PANTHER" id="PTHR43364">
    <property type="entry name" value="NADH-SPECIFIC METHYLGLYOXAL REDUCTASE-RELATED"/>
    <property type="match status" value="1"/>
</dbReference>
<dbReference type="OrthoDB" id="9773828at2"/>
<organism evidence="3 4">
    <name type="scientific">Candidatus Avelusimicrobium gallicola</name>
    <dbReference type="NCBI Taxonomy" id="2562704"/>
    <lineage>
        <taxon>Bacteria</taxon>
        <taxon>Pseudomonadati</taxon>
        <taxon>Elusimicrobiota</taxon>
        <taxon>Elusimicrobia</taxon>
        <taxon>Elusimicrobiales</taxon>
        <taxon>Elusimicrobiaceae</taxon>
        <taxon>Candidatus Avelusimicrobium</taxon>
    </lineage>
</organism>
<reference evidence="4" key="1">
    <citation type="submission" date="2017-04" db="EMBL/GenBank/DDBJ databases">
        <title>Function of individual gut microbiota members based on whole genome sequencing of pure cultures obtained from chicken caecum.</title>
        <authorList>
            <person name="Medvecky M."/>
            <person name="Cejkova D."/>
            <person name="Polansky O."/>
            <person name="Karasova D."/>
            <person name="Kubasova T."/>
            <person name="Cizek A."/>
            <person name="Rychlik I."/>
        </authorList>
    </citation>
    <scope>NUCLEOTIDE SEQUENCE [LARGE SCALE GENOMIC DNA]</scope>
    <source>
        <strain evidence="4">An273</strain>
    </source>
</reference>